<dbReference type="InterPro" id="IPR000522">
    <property type="entry name" value="ABC_transptr_permease_BtuC"/>
</dbReference>
<feature type="transmembrane region" description="Helical" evidence="8">
    <location>
        <begin position="470"/>
        <end position="494"/>
    </location>
</feature>
<dbReference type="CDD" id="cd06550">
    <property type="entry name" value="TM_ABC_iron-siderophores_like"/>
    <property type="match status" value="2"/>
</dbReference>
<protein>
    <submittedName>
        <fullName evidence="9">Iron ABC transporter permease</fullName>
    </submittedName>
</protein>
<feature type="transmembrane region" description="Helical" evidence="8">
    <location>
        <begin position="441"/>
        <end position="461"/>
    </location>
</feature>
<keyword evidence="3" id="KW-0813">Transport</keyword>
<evidence type="ECO:0000313" key="9">
    <source>
        <dbReference type="EMBL" id="XDK31789.1"/>
    </source>
</evidence>
<evidence type="ECO:0000256" key="1">
    <source>
        <dbReference type="ARBA" id="ARBA00004651"/>
    </source>
</evidence>
<dbReference type="AlphaFoldDB" id="A0AB39HM73"/>
<dbReference type="Gene3D" id="1.10.3470.10">
    <property type="entry name" value="ABC transporter involved in vitamin B12 uptake, BtuC"/>
    <property type="match status" value="2"/>
</dbReference>
<proteinExistence type="inferred from homology"/>
<feature type="transmembrane region" description="Helical" evidence="8">
    <location>
        <begin position="301"/>
        <end position="320"/>
    </location>
</feature>
<comment type="similarity">
    <text evidence="2">Belongs to the binding-protein-dependent transport system permease family. FecCD subfamily.</text>
</comment>
<dbReference type="GO" id="GO:0005886">
    <property type="term" value="C:plasma membrane"/>
    <property type="evidence" value="ECO:0007669"/>
    <property type="project" value="UniProtKB-SubCell"/>
</dbReference>
<dbReference type="RefSeq" id="WP_368652513.1">
    <property type="nucleotide sequence ID" value="NZ_CP162599.1"/>
</dbReference>
<reference evidence="9" key="1">
    <citation type="submission" date="2024-07" db="EMBL/GenBank/DDBJ databases">
        <title>Halotolerant mesophilic bacterium Ornithinibacillus sp. 4-3, sp. nov., isolated from soil.</title>
        <authorList>
            <person name="Sidarenka A.V."/>
            <person name="Guliayeva D.E."/>
            <person name="Leanovich S.I."/>
            <person name="Hileuskaya K.S."/>
            <person name="Akhremchuk A.E."/>
            <person name="Sikolenko M.A."/>
            <person name="Valentovich L.N."/>
        </authorList>
    </citation>
    <scope>NUCLEOTIDE SEQUENCE</scope>
    <source>
        <strain evidence="9">4-3</strain>
    </source>
</reference>
<dbReference type="EMBL" id="CP162599">
    <property type="protein sequence ID" value="XDK31789.1"/>
    <property type="molecule type" value="Genomic_DNA"/>
</dbReference>
<dbReference type="Pfam" id="PF01032">
    <property type="entry name" value="FecCD"/>
    <property type="match status" value="2"/>
</dbReference>
<accession>A0AB39HM73</accession>
<evidence type="ECO:0000256" key="7">
    <source>
        <dbReference type="ARBA" id="ARBA00023136"/>
    </source>
</evidence>
<evidence type="ECO:0000256" key="4">
    <source>
        <dbReference type="ARBA" id="ARBA00022475"/>
    </source>
</evidence>
<feature type="transmembrane region" description="Helical" evidence="8">
    <location>
        <begin position="59"/>
        <end position="78"/>
    </location>
</feature>
<dbReference type="InterPro" id="IPR037294">
    <property type="entry name" value="ABC_BtuC-like"/>
</dbReference>
<feature type="transmembrane region" description="Helical" evidence="8">
    <location>
        <begin position="632"/>
        <end position="648"/>
    </location>
</feature>
<dbReference type="GO" id="GO:0033214">
    <property type="term" value="P:siderophore-iron import into cell"/>
    <property type="evidence" value="ECO:0007669"/>
    <property type="project" value="TreeGrafter"/>
</dbReference>
<keyword evidence="5 8" id="KW-0812">Transmembrane</keyword>
<name>A0AB39HM73_9BACI</name>
<evidence type="ECO:0000256" key="3">
    <source>
        <dbReference type="ARBA" id="ARBA00022448"/>
    </source>
</evidence>
<feature type="transmembrane region" description="Helical" evidence="8">
    <location>
        <begin position="274"/>
        <end position="295"/>
    </location>
</feature>
<evidence type="ECO:0000256" key="5">
    <source>
        <dbReference type="ARBA" id="ARBA00022692"/>
    </source>
</evidence>
<organism evidence="9">
    <name type="scientific">Ornithinibacillus sp. 4-3</name>
    <dbReference type="NCBI Taxonomy" id="3231488"/>
    <lineage>
        <taxon>Bacteria</taxon>
        <taxon>Bacillati</taxon>
        <taxon>Bacillota</taxon>
        <taxon>Bacilli</taxon>
        <taxon>Bacillales</taxon>
        <taxon>Bacillaceae</taxon>
        <taxon>Ornithinibacillus</taxon>
    </lineage>
</organism>
<feature type="transmembrane region" description="Helical" evidence="8">
    <location>
        <begin position="234"/>
        <end position="262"/>
    </location>
</feature>
<comment type="subcellular location">
    <subcellularLocation>
        <location evidence="1">Cell membrane</location>
        <topology evidence="1">Multi-pass membrane protein</topology>
    </subcellularLocation>
</comment>
<feature type="transmembrane region" description="Helical" evidence="8">
    <location>
        <begin position="141"/>
        <end position="165"/>
    </location>
</feature>
<dbReference type="GO" id="GO:0022857">
    <property type="term" value="F:transmembrane transporter activity"/>
    <property type="evidence" value="ECO:0007669"/>
    <property type="project" value="InterPro"/>
</dbReference>
<evidence type="ECO:0000256" key="6">
    <source>
        <dbReference type="ARBA" id="ARBA00022989"/>
    </source>
</evidence>
<sequence>MQHSKKIGAGFLVLALFLILSAIHVSQGQASDGFISFWTNVWNNPTEQAFALGSRLPRLVMGLLAGASLAVCGLLLQTMTKNPLASASTLGIHAGAFFFVVLGTVFFPAIKGSNPLFLTLAGGLLAAFLVSYLVGKSFDPVRVALTGLIVTLLFSSLTSALQLLFQEEVSGLFLWGSGTLLQLDWSGVQFSLPILITTILILILFGHRFDLLLLGEEVATGLGQNVQYVKWLGWGGAIVLASTTVTVVGPIGFVGLLAPHLVRLLGFQTHRSMIIANIFVGSSLLIAADIIIRYLSPQTELPVGAMTAIIGAPALVYLALKMARNSKAGQVVGGKNRIQNKKLFFPVVIIAIIAMFLVSIGYGGTSFTPISEWIGNMFIIEFRLPRVLTCILIGMMMAVSGLLLQTVLRNPLADASVLGITSGANVVAVFFLLVFPWSPAIFVPIGALIGGLGTMFLLLLLSRKKGYDPLILLLVGIAISAISASIIQILLVRANVHATAALTWLAGSTYGTNWTGMYIALGTVLIVFPLIIRYFNIFEMMYFQEEIVTGLGVSVQKTRLMMIIIAVILSSISVSIVGAIGFIGLLAPHIARQLVGPSFRFSIPLTLIIGSSLLLIADFLGRFLLAPMEIPAGIIVSLIGAPYLLYLLKKSNEVSVK</sequence>
<keyword evidence="4" id="KW-1003">Cell membrane</keyword>
<feature type="transmembrane region" description="Helical" evidence="8">
    <location>
        <begin position="343"/>
        <end position="364"/>
    </location>
</feature>
<feature type="transmembrane region" description="Helical" evidence="8">
    <location>
        <begin position="560"/>
        <end position="587"/>
    </location>
</feature>
<feature type="transmembrane region" description="Helical" evidence="8">
    <location>
        <begin position="90"/>
        <end position="110"/>
    </location>
</feature>
<feature type="transmembrane region" description="Helical" evidence="8">
    <location>
        <begin position="384"/>
        <end position="404"/>
    </location>
</feature>
<evidence type="ECO:0000256" key="8">
    <source>
        <dbReference type="SAM" id="Phobius"/>
    </source>
</evidence>
<feature type="transmembrane region" description="Helical" evidence="8">
    <location>
        <begin position="514"/>
        <end position="535"/>
    </location>
</feature>
<keyword evidence="7 8" id="KW-0472">Membrane</keyword>
<feature type="transmembrane region" description="Helical" evidence="8">
    <location>
        <begin position="416"/>
        <end position="435"/>
    </location>
</feature>
<keyword evidence="6 8" id="KW-1133">Transmembrane helix</keyword>
<dbReference type="SUPFAM" id="SSF81345">
    <property type="entry name" value="ABC transporter involved in vitamin B12 uptake, BtuC"/>
    <property type="match status" value="2"/>
</dbReference>
<gene>
    <name evidence="9" type="ORF">AB4Y30_12225</name>
</gene>
<dbReference type="PANTHER" id="PTHR30472:SF37">
    <property type="entry name" value="FE(3+) DICITRATE TRANSPORT SYSTEM PERMEASE PROTEIN FECD-RELATED"/>
    <property type="match status" value="1"/>
</dbReference>
<feature type="transmembrane region" description="Helical" evidence="8">
    <location>
        <begin position="599"/>
        <end position="620"/>
    </location>
</feature>
<feature type="transmembrane region" description="Helical" evidence="8">
    <location>
        <begin position="185"/>
        <end position="204"/>
    </location>
</feature>
<feature type="transmembrane region" description="Helical" evidence="8">
    <location>
        <begin position="116"/>
        <end position="134"/>
    </location>
</feature>
<dbReference type="PANTHER" id="PTHR30472">
    <property type="entry name" value="FERRIC ENTEROBACTIN TRANSPORT SYSTEM PERMEASE PROTEIN"/>
    <property type="match status" value="1"/>
</dbReference>
<dbReference type="FunFam" id="1.10.3470.10:FF:000001">
    <property type="entry name" value="Vitamin B12 ABC transporter permease BtuC"/>
    <property type="match status" value="1"/>
</dbReference>
<evidence type="ECO:0000256" key="2">
    <source>
        <dbReference type="ARBA" id="ARBA00007935"/>
    </source>
</evidence>